<dbReference type="OMA" id="EYCCINA"/>
<feature type="region of interest" description="Disordered" evidence="1">
    <location>
        <begin position="1"/>
        <end position="36"/>
    </location>
</feature>
<proteinExistence type="predicted"/>
<reference evidence="2 3" key="1">
    <citation type="journal article" date="2018" name="Nat. Ecol. Evol.">
        <title>Shark genomes provide insights into elasmobranch evolution and the origin of vertebrates.</title>
        <authorList>
            <person name="Hara Y"/>
            <person name="Yamaguchi K"/>
            <person name="Onimaru K"/>
            <person name="Kadota M"/>
            <person name="Koyanagi M"/>
            <person name="Keeley SD"/>
            <person name="Tatsumi K"/>
            <person name="Tanaka K"/>
            <person name="Motone F"/>
            <person name="Kageyama Y"/>
            <person name="Nozu R"/>
            <person name="Adachi N"/>
            <person name="Nishimura O"/>
            <person name="Nakagawa R"/>
            <person name="Tanegashima C"/>
            <person name="Kiyatake I"/>
            <person name="Matsumoto R"/>
            <person name="Murakumo K"/>
            <person name="Nishida K"/>
            <person name="Terakita A"/>
            <person name="Kuratani S"/>
            <person name="Sato K"/>
            <person name="Hyodo S Kuraku.S."/>
        </authorList>
    </citation>
    <scope>NUCLEOTIDE SEQUENCE [LARGE SCALE GENOMIC DNA]</scope>
</reference>
<evidence type="ECO:0000313" key="2">
    <source>
        <dbReference type="EMBL" id="GCB69796.1"/>
    </source>
</evidence>
<comment type="caution">
    <text evidence="2">The sequence shown here is derived from an EMBL/GenBank/DDBJ whole genome shotgun (WGS) entry which is preliminary data.</text>
</comment>
<dbReference type="EMBL" id="BFAA01006045">
    <property type="protein sequence ID" value="GCB69796.1"/>
    <property type="molecule type" value="Genomic_DNA"/>
</dbReference>
<sequence>MPVRPAEYQGKTSNSVVAPENSKAALSSAASPSGWTGQQCEKLLGISSSTAGGFIEQQTDSVAAPLEPSQKTPIGVLSPSTELNGKKRNLILNTGILSKDSSIQNDLTPCDSQKNVTDSPPQKRFLASAVEDALKDINSCKNSPLPINKKITNSSELVICRESSANNETTIADQPITRDDEVQSEICITGVFSLGDSTGLWRSAQQSSPCALVDLTSSSAAEVSDSSLRSTTGESTLKVKESHGDCNTLVAKESLQLVSVPPPNLESGRRPPVKESAQMENTEAVLECSLKKSDSQLTPESNDVTANILIDLTGDRDNFTQPQLSESVLPPDPKEQDAKLVSDQNILPVEINNPPPFKFSDQETRDLDDLLRSIDTEIETLLNFWNPYAPTLAGGNTEKSTCKHHNLREGEICECKLPSVEEADRLDEGGKADLLEDAHCHSSSYNIKVLGHTEILNLLAEISKPNERLPAESARSETFSRSDVRLSEELQSKASQYVSSDGWKASSSKAPGMKLAGRQWGDQNHALLQSLGNKNGAAKKGKQREKKEYCCINAWLAASGVLGIYCHCKLSQGNKAENQVDLPNAVHEIHDGNETSNPNSIVKQMEISATSHSVPIATSEKHVLEFPESWNSVPTSCTRIIPAHNQDEVMGEVQQEVCVVEAVQQQSGESGTGAAKNEARLCNPGDANLSSLDIFKESDKLPCQVPLERNLSLKEMEKGKDASRDVVEIEPDKETWTVLEKELNEYKIKNVHEDPSLNVLSEEASDQTDLVKRPPGVKLGFKVMKRKPDASNCRSPQKQRKYDTQDLFTTCKPLVELEKGGHGEGTASGSHWGIRTDAKLLPSYNCRIMIRDKTYSSSGERAVLVSLLPISGKNCKTRAKARTKSQ</sequence>
<dbReference type="OrthoDB" id="9947610at2759"/>
<evidence type="ECO:0000256" key="1">
    <source>
        <dbReference type="SAM" id="MobiDB-lite"/>
    </source>
</evidence>
<feature type="compositionally biased region" description="Low complexity" evidence="1">
    <location>
        <begin position="22"/>
        <end position="33"/>
    </location>
</feature>
<accession>A0A401P9J3</accession>
<dbReference type="Proteomes" id="UP000288216">
    <property type="component" value="Unassembled WGS sequence"/>
</dbReference>
<keyword evidence="3" id="KW-1185">Reference proteome</keyword>
<organism evidence="2 3">
    <name type="scientific">Scyliorhinus torazame</name>
    <name type="common">Cloudy catshark</name>
    <name type="synonym">Catulus torazame</name>
    <dbReference type="NCBI Taxonomy" id="75743"/>
    <lineage>
        <taxon>Eukaryota</taxon>
        <taxon>Metazoa</taxon>
        <taxon>Chordata</taxon>
        <taxon>Craniata</taxon>
        <taxon>Vertebrata</taxon>
        <taxon>Chondrichthyes</taxon>
        <taxon>Elasmobranchii</taxon>
        <taxon>Galeomorphii</taxon>
        <taxon>Galeoidea</taxon>
        <taxon>Carcharhiniformes</taxon>
        <taxon>Scyliorhinidae</taxon>
        <taxon>Scyliorhinus</taxon>
    </lineage>
</organism>
<protein>
    <submittedName>
        <fullName evidence="2">Uncharacterized protein</fullName>
    </submittedName>
</protein>
<dbReference type="AlphaFoldDB" id="A0A401P9J3"/>
<name>A0A401P9J3_SCYTO</name>
<gene>
    <name evidence="2" type="ORF">scyTo_0012490</name>
</gene>
<evidence type="ECO:0000313" key="3">
    <source>
        <dbReference type="Proteomes" id="UP000288216"/>
    </source>
</evidence>
<feature type="region of interest" description="Disordered" evidence="1">
    <location>
        <begin position="261"/>
        <end position="280"/>
    </location>
</feature>